<dbReference type="PATRIC" id="fig|1581420.6.peg.2758"/>
<evidence type="ECO:0000313" key="1">
    <source>
        <dbReference type="EMBL" id="KLE32441.1"/>
    </source>
</evidence>
<sequence>MAAPAASTTETFSLALSLAAPVAELEAWMADAAPGGQVVYATGVVLPRAAAGVQLVQRWVREGLVDPVSRRDPANPRQFQFIAQRRGAVPAVAGAAPREMTSATRRERDALLALLRDCAVRGRECPSNTGLARALDLGGSHRGRSRASYLMHLLEVDGAIRVEGRGRNAPRLVTVLAAGRGRGKSTRDTPGQRE</sequence>
<dbReference type="STRING" id="1581420.AAW00_13490"/>
<gene>
    <name evidence="1" type="ORF">AAW00_13490</name>
</gene>
<accession>A0A0G9MNZ4</accession>
<organism evidence="1 2">
    <name type="scientific">Aurantiacibacter luteus</name>
    <dbReference type="NCBI Taxonomy" id="1581420"/>
    <lineage>
        <taxon>Bacteria</taxon>
        <taxon>Pseudomonadati</taxon>
        <taxon>Pseudomonadota</taxon>
        <taxon>Alphaproteobacteria</taxon>
        <taxon>Sphingomonadales</taxon>
        <taxon>Erythrobacteraceae</taxon>
        <taxon>Aurantiacibacter</taxon>
    </lineage>
</organism>
<dbReference type="AlphaFoldDB" id="A0A0G9MNZ4"/>
<name>A0A0G9MNZ4_9SPHN</name>
<proteinExistence type="predicted"/>
<reference evidence="1 2" key="1">
    <citation type="submission" date="2015-04" db="EMBL/GenBank/DDBJ databases">
        <title>The draft genome sequence of Erythrobacter luteus KA37.</title>
        <authorList>
            <person name="Zhuang L."/>
            <person name="Liu Y."/>
            <person name="Shao Z."/>
        </authorList>
    </citation>
    <scope>NUCLEOTIDE SEQUENCE [LARGE SCALE GENOMIC DNA]</scope>
    <source>
        <strain evidence="1 2">KA37</strain>
    </source>
</reference>
<dbReference type="RefSeq" id="WP_047004955.1">
    <property type="nucleotide sequence ID" value="NZ_LBHB01000004.1"/>
</dbReference>
<keyword evidence="2" id="KW-1185">Reference proteome</keyword>
<dbReference type="Proteomes" id="UP000053464">
    <property type="component" value="Unassembled WGS sequence"/>
</dbReference>
<protein>
    <submittedName>
        <fullName evidence="1">Uncharacterized protein</fullName>
    </submittedName>
</protein>
<dbReference type="EMBL" id="LBHB01000004">
    <property type="protein sequence ID" value="KLE32441.1"/>
    <property type="molecule type" value="Genomic_DNA"/>
</dbReference>
<comment type="caution">
    <text evidence="1">The sequence shown here is derived from an EMBL/GenBank/DDBJ whole genome shotgun (WGS) entry which is preliminary data.</text>
</comment>
<evidence type="ECO:0000313" key="2">
    <source>
        <dbReference type="Proteomes" id="UP000053464"/>
    </source>
</evidence>